<proteinExistence type="predicted"/>
<feature type="signal peptide" evidence="1">
    <location>
        <begin position="1"/>
        <end position="17"/>
    </location>
</feature>
<evidence type="ECO:0000313" key="3">
    <source>
        <dbReference type="Ensembl" id="ENSTGEP00000035213.1"/>
    </source>
</evidence>
<evidence type="ECO:0000313" key="4">
    <source>
        <dbReference type="Proteomes" id="UP000694411"/>
    </source>
</evidence>
<dbReference type="InterPro" id="IPR016054">
    <property type="entry name" value="LY6_UPA_recep-like"/>
</dbReference>
<reference evidence="3" key="2">
    <citation type="submission" date="2025-08" db="UniProtKB">
        <authorList>
            <consortium name="Ensembl"/>
        </authorList>
    </citation>
    <scope>IDENTIFICATION</scope>
</reference>
<feature type="chain" id="PRO_5034014391" description="UPAR/Ly6 domain-containing protein" evidence="1">
    <location>
        <begin position="18"/>
        <end position="133"/>
    </location>
</feature>
<reference evidence="3" key="1">
    <citation type="submission" date="2018-05" db="EMBL/GenBank/DDBJ databases">
        <title>Whole genome of Theropithecus gelada.</title>
        <authorList>
            <person name="Chiou K.L."/>
            <person name="Snyder-Mackler N."/>
        </authorList>
    </citation>
    <scope>NUCLEOTIDE SEQUENCE [LARGE SCALE GENOMIC DNA]</scope>
</reference>
<keyword evidence="4" id="KW-1185">Reference proteome</keyword>
<keyword evidence="1" id="KW-0732">Signal</keyword>
<evidence type="ECO:0000259" key="2">
    <source>
        <dbReference type="Pfam" id="PF00021"/>
    </source>
</evidence>
<dbReference type="Proteomes" id="UP000694411">
    <property type="component" value="Chromosome 14"/>
</dbReference>
<dbReference type="Ensembl" id="ENSTGET00000041793.1">
    <property type="protein sequence ID" value="ENSTGEP00000035213.1"/>
    <property type="gene ID" value="ENSTGEG00000028063.1"/>
</dbReference>
<evidence type="ECO:0000256" key="1">
    <source>
        <dbReference type="SAM" id="SignalP"/>
    </source>
</evidence>
<sequence length="133" mass="15338">MYRLLFFLLPGALLVLCWSPMKEPTRSIICTSCGEFVDKTCRKNPGSCQSKHPDFACQTKEVYIQHFTGEYVYQYSVLGCPKRCVEYIRFARREKNVFFCCNGNYCNSLPGKDNFWVPYLNPTASRGRNSPCS</sequence>
<dbReference type="Pfam" id="PF00021">
    <property type="entry name" value="UPAR_LY6"/>
    <property type="match status" value="1"/>
</dbReference>
<dbReference type="AlphaFoldDB" id="A0A8D2GF56"/>
<accession>A0A8D2GF56</accession>
<feature type="domain" description="UPAR/Ly6" evidence="2">
    <location>
        <begin position="28"/>
        <end position="108"/>
    </location>
</feature>
<organism evidence="3 4">
    <name type="scientific">Theropithecus gelada</name>
    <name type="common">Gelada baboon</name>
    <dbReference type="NCBI Taxonomy" id="9565"/>
    <lineage>
        <taxon>Eukaryota</taxon>
        <taxon>Metazoa</taxon>
        <taxon>Chordata</taxon>
        <taxon>Craniata</taxon>
        <taxon>Vertebrata</taxon>
        <taxon>Euteleostomi</taxon>
        <taxon>Mammalia</taxon>
        <taxon>Eutheria</taxon>
        <taxon>Euarchontoglires</taxon>
        <taxon>Primates</taxon>
        <taxon>Haplorrhini</taxon>
        <taxon>Catarrhini</taxon>
        <taxon>Cercopithecidae</taxon>
        <taxon>Cercopithecinae</taxon>
        <taxon>Theropithecus</taxon>
    </lineage>
</organism>
<name>A0A8D2GF56_THEGE</name>
<protein>
    <recommendedName>
        <fullName evidence="2">UPAR/Ly6 domain-containing protein</fullName>
    </recommendedName>
</protein>
<reference evidence="3" key="3">
    <citation type="submission" date="2025-09" db="UniProtKB">
        <authorList>
            <consortium name="Ensembl"/>
        </authorList>
    </citation>
    <scope>IDENTIFICATION</scope>
</reference>